<accession>A0A482W2T8</accession>
<evidence type="ECO:0000313" key="1">
    <source>
        <dbReference type="EMBL" id="RZC39356.1"/>
    </source>
</evidence>
<comment type="caution">
    <text evidence="1">The sequence shown here is derived from an EMBL/GenBank/DDBJ whole genome shotgun (WGS) entry which is preliminary data.</text>
</comment>
<evidence type="ECO:0000313" key="2">
    <source>
        <dbReference type="Proteomes" id="UP000292052"/>
    </source>
</evidence>
<gene>
    <name evidence="1" type="ORF">BDFB_013967</name>
</gene>
<organism evidence="1 2">
    <name type="scientific">Asbolus verrucosus</name>
    <name type="common">Desert ironclad beetle</name>
    <dbReference type="NCBI Taxonomy" id="1661398"/>
    <lineage>
        <taxon>Eukaryota</taxon>
        <taxon>Metazoa</taxon>
        <taxon>Ecdysozoa</taxon>
        <taxon>Arthropoda</taxon>
        <taxon>Hexapoda</taxon>
        <taxon>Insecta</taxon>
        <taxon>Pterygota</taxon>
        <taxon>Neoptera</taxon>
        <taxon>Endopterygota</taxon>
        <taxon>Coleoptera</taxon>
        <taxon>Polyphaga</taxon>
        <taxon>Cucujiformia</taxon>
        <taxon>Tenebrionidae</taxon>
        <taxon>Pimeliinae</taxon>
        <taxon>Asbolus</taxon>
    </lineage>
</organism>
<dbReference type="Gene3D" id="2.10.70.10">
    <property type="entry name" value="Complement Module, domain 1"/>
    <property type="match status" value="1"/>
</dbReference>
<dbReference type="AlphaFoldDB" id="A0A482W2T8"/>
<dbReference type="STRING" id="1661398.A0A482W2T8"/>
<protein>
    <recommendedName>
        <fullName evidence="3">VWFC domain-containing protein</fullName>
    </recommendedName>
</protein>
<proteinExistence type="predicted"/>
<reference evidence="1 2" key="1">
    <citation type="submission" date="2017-03" db="EMBL/GenBank/DDBJ databases">
        <title>Genome of the blue death feigning beetle - Asbolus verrucosus.</title>
        <authorList>
            <person name="Rider S.D."/>
        </authorList>
    </citation>
    <scope>NUCLEOTIDE SEQUENCE [LARGE SCALE GENOMIC DNA]</scope>
    <source>
        <strain evidence="1">Butters</strain>
        <tissue evidence="1">Head and leg muscle</tissue>
    </source>
</reference>
<dbReference type="Proteomes" id="UP000292052">
    <property type="component" value="Unassembled WGS sequence"/>
</dbReference>
<keyword evidence="2" id="KW-1185">Reference proteome</keyword>
<name>A0A482W2T8_ASBVE</name>
<evidence type="ECO:0008006" key="3">
    <source>
        <dbReference type="Google" id="ProtNLM"/>
    </source>
</evidence>
<dbReference type="OrthoDB" id="365605at2759"/>
<dbReference type="EMBL" id="QDEB01035168">
    <property type="protein sequence ID" value="RZC39356.1"/>
    <property type="molecule type" value="Genomic_DNA"/>
</dbReference>
<dbReference type="SUPFAM" id="SSF57603">
    <property type="entry name" value="FnI-like domain"/>
    <property type="match status" value="1"/>
</dbReference>
<sequence length="254" mass="28574">MFTGASCDNLGILLYEDLGCTPQYEESKLCPVKYSCQGLEESDKYCYFRGKAYANQEIVDESLSDPSCDRGCFCDSYGGRSSFVCAVLDCPAWLGVPTTLGCYRKYSLNECCSTGEVCPPFDNVEKCVVDGTEYKEGEHFFPNNTCLICICQKGFNGKLEEPFCRRWNCGVQLKRSGENLKKFCAPWYDNSRDVLCCPYKWICLTEETCKFGEKSLKVGQKFEKFSVDDGFGKIVDKVECECIIPPLVTCRDAA</sequence>